<dbReference type="Proteomes" id="UP001174677">
    <property type="component" value="Unassembled WGS sequence"/>
</dbReference>
<dbReference type="EMBL" id="JARPOI010000233">
    <property type="protein sequence ID" value="KAJ9129169.1"/>
    <property type="molecule type" value="Genomic_DNA"/>
</dbReference>
<evidence type="ECO:0000313" key="3">
    <source>
        <dbReference type="Proteomes" id="UP001174677"/>
    </source>
</evidence>
<gene>
    <name evidence="2" type="ORF">P3X46_034046</name>
</gene>
<dbReference type="InterPro" id="IPR005162">
    <property type="entry name" value="Retrotrans_gag_dom"/>
</dbReference>
<reference evidence="2 3" key="1">
    <citation type="journal article" date="2023" name="Plant Biotechnol. J.">
        <title>Chromosome-level wild Hevea brasiliensis genome provides new tools for genomic-assisted breeding and valuable loci to elevate rubber yield.</title>
        <authorList>
            <person name="Cheng H."/>
            <person name="Song X."/>
            <person name="Hu Y."/>
            <person name="Wu T."/>
            <person name="Yang Q."/>
            <person name="An Z."/>
            <person name="Feng S."/>
            <person name="Deng Z."/>
            <person name="Wu W."/>
            <person name="Zeng X."/>
            <person name="Tu M."/>
            <person name="Wang X."/>
            <person name="Huang H."/>
        </authorList>
    </citation>
    <scope>NUCLEOTIDE SEQUENCE [LARGE SCALE GENOMIC DNA]</scope>
    <source>
        <strain evidence="2">MT/VB/25A 57/8</strain>
    </source>
</reference>
<dbReference type="Pfam" id="PF03732">
    <property type="entry name" value="Retrotrans_gag"/>
    <property type="match status" value="1"/>
</dbReference>
<accession>A0ABQ9KC33</accession>
<sequence>LATEFKNKFISSIPPKKLSSDLQRIKQYEGESLRDYIAHFNTEAIQIENLNHEITCETLKKGVRNVKFSDSLIKNPVIIYYQLMQRAQKYIRLDDEQ</sequence>
<protein>
    <recommendedName>
        <fullName evidence="1">Retrotransposon gag domain-containing protein</fullName>
    </recommendedName>
</protein>
<evidence type="ECO:0000259" key="1">
    <source>
        <dbReference type="Pfam" id="PF03732"/>
    </source>
</evidence>
<evidence type="ECO:0000313" key="2">
    <source>
        <dbReference type="EMBL" id="KAJ9129169.1"/>
    </source>
</evidence>
<feature type="non-terminal residue" evidence="2">
    <location>
        <position position="1"/>
    </location>
</feature>
<comment type="caution">
    <text evidence="2">The sequence shown here is derived from an EMBL/GenBank/DDBJ whole genome shotgun (WGS) entry which is preliminary data.</text>
</comment>
<proteinExistence type="predicted"/>
<keyword evidence="3" id="KW-1185">Reference proteome</keyword>
<organism evidence="2 3">
    <name type="scientific">Hevea brasiliensis</name>
    <name type="common">Para rubber tree</name>
    <name type="synonym">Siphonia brasiliensis</name>
    <dbReference type="NCBI Taxonomy" id="3981"/>
    <lineage>
        <taxon>Eukaryota</taxon>
        <taxon>Viridiplantae</taxon>
        <taxon>Streptophyta</taxon>
        <taxon>Embryophyta</taxon>
        <taxon>Tracheophyta</taxon>
        <taxon>Spermatophyta</taxon>
        <taxon>Magnoliopsida</taxon>
        <taxon>eudicotyledons</taxon>
        <taxon>Gunneridae</taxon>
        <taxon>Pentapetalae</taxon>
        <taxon>rosids</taxon>
        <taxon>fabids</taxon>
        <taxon>Malpighiales</taxon>
        <taxon>Euphorbiaceae</taxon>
        <taxon>Crotonoideae</taxon>
        <taxon>Micrandreae</taxon>
        <taxon>Hevea</taxon>
    </lineage>
</organism>
<name>A0ABQ9KC33_HEVBR</name>
<feature type="domain" description="Retrotransposon gag" evidence="1">
    <location>
        <begin position="2"/>
        <end position="64"/>
    </location>
</feature>